<dbReference type="Proteomes" id="UP000753961">
    <property type="component" value="Unassembled WGS sequence"/>
</dbReference>
<dbReference type="Gene3D" id="3.30.470.30">
    <property type="entry name" value="DNA ligase/mRNA capping enzyme"/>
    <property type="match status" value="1"/>
</dbReference>
<dbReference type="InterPro" id="IPR014143">
    <property type="entry name" value="NHEJ_ligase_prk"/>
</dbReference>
<keyword evidence="5" id="KW-0548">Nucleotidyltransferase</keyword>
<dbReference type="EC" id="6.5.1.1" evidence="2"/>
<evidence type="ECO:0000256" key="17">
    <source>
        <dbReference type="ARBA" id="ARBA00023211"/>
    </source>
</evidence>
<keyword evidence="9" id="KW-0227">DNA damage</keyword>
<keyword evidence="7" id="KW-0479">Metal-binding</keyword>
<keyword evidence="12" id="KW-0067">ATP-binding</keyword>
<dbReference type="InterPro" id="IPR014144">
    <property type="entry name" value="LigD_PE_domain"/>
</dbReference>
<dbReference type="Pfam" id="PF04679">
    <property type="entry name" value="DNA_ligase_A_C"/>
    <property type="match status" value="1"/>
</dbReference>
<dbReference type="InterPro" id="IPR012310">
    <property type="entry name" value="DNA_ligase_ATP-dep_cent"/>
</dbReference>
<keyword evidence="4" id="KW-0808">Transferase</keyword>
<evidence type="ECO:0000256" key="6">
    <source>
        <dbReference type="ARBA" id="ARBA00022722"/>
    </source>
</evidence>
<feature type="region of interest" description="Disordered" evidence="21">
    <location>
        <begin position="1"/>
        <end position="26"/>
    </location>
</feature>
<evidence type="ECO:0000256" key="8">
    <source>
        <dbReference type="ARBA" id="ARBA00022741"/>
    </source>
</evidence>
<protein>
    <recommendedName>
        <fullName evidence="2">DNA ligase (ATP)</fullName>
        <ecNumber evidence="2">6.5.1.1</ecNumber>
    </recommendedName>
    <alternativeName>
        <fullName evidence="19">NHEJ DNA polymerase</fullName>
    </alternativeName>
</protein>
<dbReference type="Gene3D" id="3.30.1490.70">
    <property type="match status" value="1"/>
</dbReference>
<dbReference type="Pfam" id="PF01068">
    <property type="entry name" value="DNA_ligase_A_M"/>
    <property type="match status" value="1"/>
</dbReference>
<evidence type="ECO:0000256" key="14">
    <source>
        <dbReference type="ARBA" id="ARBA00023125"/>
    </source>
</evidence>
<evidence type="ECO:0000256" key="13">
    <source>
        <dbReference type="ARBA" id="ARBA00022932"/>
    </source>
</evidence>
<evidence type="ECO:0000256" key="15">
    <source>
        <dbReference type="ARBA" id="ARBA00023172"/>
    </source>
</evidence>
<evidence type="ECO:0000256" key="10">
    <source>
        <dbReference type="ARBA" id="ARBA00022801"/>
    </source>
</evidence>
<dbReference type="CDD" id="cd07906">
    <property type="entry name" value="Adenylation_DNA_ligase_LigD_LigC"/>
    <property type="match status" value="1"/>
</dbReference>
<dbReference type="Gene3D" id="3.90.920.10">
    <property type="entry name" value="DNA primase, PRIM domain"/>
    <property type="match status" value="1"/>
</dbReference>
<dbReference type="GO" id="GO:0005524">
    <property type="term" value="F:ATP binding"/>
    <property type="evidence" value="ECO:0007669"/>
    <property type="project" value="UniProtKB-KW"/>
</dbReference>
<feature type="domain" description="ATP-dependent DNA ligase family profile" evidence="22">
    <location>
        <begin position="280"/>
        <end position="372"/>
    </location>
</feature>
<keyword evidence="15" id="KW-0233">DNA recombination</keyword>
<evidence type="ECO:0000256" key="19">
    <source>
        <dbReference type="ARBA" id="ARBA00029943"/>
    </source>
</evidence>
<evidence type="ECO:0000259" key="22">
    <source>
        <dbReference type="PROSITE" id="PS50160"/>
    </source>
</evidence>
<dbReference type="Pfam" id="PF21686">
    <property type="entry name" value="LigD_Prim-Pol"/>
    <property type="match status" value="1"/>
</dbReference>
<dbReference type="GO" id="GO:0006281">
    <property type="term" value="P:DNA repair"/>
    <property type="evidence" value="ECO:0007669"/>
    <property type="project" value="UniProtKB-KW"/>
</dbReference>
<dbReference type="GO" id="GO:0006310">
    <property type="term" value="P:DNA recombination"/>
    <property type="evidence" value="ECO:0007669"/>
    <property type="project" value="UniProtKB-KW"/>
</dbReference>
<evidence type="ECO:0000256" key="2">
    <source>
        <dbReference type="ARBA" id="ARBA00012727"/>
    </source>
</evidence>
<reference evidence="23" key="1">
    <citation type="submission" date="2021-06" db="EMBL/GenBank/DDBJ databases">
        <title>44 bacteria genomes isolated from Dapeng, Shenzhen.</title>
        <authorList>
            <person name="Zheng W."/>
            <person name="Yu S."/>
            <person name="Huang Y."/>
        </authorList>
    </citation>
    <scope>NUCLEOTIDE SEQUENCE</scope>
    <source>
        <strain evidence="23">DP5N28-2</strain>
    </source>
</reference>
<dbReference type="InterPro" id="IPR012340">
    <property type="entry name" value="NA-bd_OB-fold"/>
</dbReference>
<dbReference type="InterPro" id="IPR052171">
    <property type="entry name" value="NHEJ_LigD"/>
</dbReference>
<accession>A0A953I0L2</accession>
<keyword evidence="16" id="KW-0234">DNA repair</keyword>
<comment type="catalytic activity">
    <reaction evidence="20">
        <text>ATP + (deoxyribonucleotide)n-3'-hydroxyl + 5'-phospho-(deoxyribonucleotide)m = (deoxyribonucleotide)n+m + AMP + diphosphate.</text>
        <dbReference type="EC" id="6.5.1.1"/>
    </reaction>
</comment>
<dbReference type="PANTHER" id="PTHR42705:SF2">
    <property type="entry name" value="BIFUNCTIONAL NON-HOMOLOGOUS END JOINING PROTEIN LIGD"/>
    <property type="match status" value="1"/>
</dbReference>
<dbReference type="NCBIfam" id="TIGR02778">
    <property type="entry name" value="ligD_pol"/>
    <property type="match status" value="1"/>
</dbReference>
<keyword evidence="18" id="KW-0511">Multifunctional enzyme</keyword>
<evidence type="ECO:0000256" key="9">
    <source>
        <dbReference type="ARBA" id="ARBA00022763"/>
    </source>
</evidence>
<dbReference type="NCBIfam" id="TIGR02779">
    <property type="entry name" value="NHEJ_ligase_lig"/>
    <property type="match status" value="1"/>
</dbReference>
<comment type="cofactor">
    <cofactor evidence="1">
        <name>Mn(2+)</name>
        <dbReference type="ChEBI" id="CHEBI:29035"/>
    </cofactor>
</comment>
<dbReference type="EMBL" id="JAHVHU010000011">
    <property type="protein sequence ID" value="MBY5959072.1"/>
    <property type="molecule type" value="Genomic_DNA"/>
</dbReference>
<dbReference type="PROSITE" id="PS50160">
    <property type="entry name" value="DNA_LIGASE_A3"/>
    <property type="match status" value="1"/>
</dbReference>
<dbReference type="GO" id="GO:0046872">
    <property type="term" value="F:metal ion binding"/>
    <property type="evidence" value="ECO:0007669"/>
    <property type="project" value="UniProtKB-KW"/>
</dbReference>
<evidence type="ECO:0000256" key="21">
    <source>
        <dbReference type="SAM" id="MobiDB-lite"/>
    </source>
</evidence>
<dbReference type="Gene3D" id="2.40.50.140">
    <property type="entry name" value="Nucleic acid-binding proteins"/>
    <property type="match status" value="1"/>
</dbReference>
<keyword evidence="11" id="KW-0269">Exonuclease</keyword>
<name>A0A953I0L2_9BACT</name>
<dbReference type="NCBIfam" id="TIGR02777">
    <property type="entry name" value="LigD_PE_dom"/>
    <property type="match status" value="1"/>
</dbReference>
<keyword evidence="6" id="KW-0540">Nuclease</keyword>
<evidence type="ECO:0000256" key="11">
    <source>
        <dbReference type="ARBA" id="ARBA00022839"/>
    </source>
</evidence>
<dbReference type="Pfam" id="PF13298">
    <property type="entry name" value="LigD_N"/>
    <property type="match status" value="1"/>
</dbReference>
<organism evidence="23 24">
    <name type="scientific">Membranihabitans marinus</name>
    <dbReference type="NCBI Taxonomy" id="1227546"/>
    <lineage>
        <taxon>Bacteria</taxon>
        <taxon>Pseudomonadati</taxon>
        <taxon>Bacteroidota</taxon>
        <taxon>Saprospiria</taxon>
        <taxon>Saprospirales</taxon>
        <taxon>Saprospiraceae</taxon>
        <taxon>Membranihabitans</taxon>
    </lineage>
</organism>
<comment type="caution">
    <text evidence="23">The sequence shown here is derived from an EMBL/GenBank/DDBJ whole genome shotgun (WGS) entry which is preliminary data.</text>
</comment>
<keyword evidence="3 23" id="KW-0436">Ligase</keyword>
<keyword evidence="8" id="KW-0547">Nucleotide-binding</keyword>
<dbReference type="GO" id="GO:0003677">
    <property type="term" value="F:DNA binding"/>
    <property type="evidence" value="ECO:0007669"/>
    <property type="project" value="UniProtKB-KW"/>
</dbReference>
<keyword evidence="17" id="KW-0464">Manganese</keyword>
<keyword evidence="24" id="KW-1185">Reference proteome</keyword>
<evidence type="ECO:0000256" key="12">
    <source>
        <dbReference type="ARBA" id="ARBA00022840"/>
    </source>
</evidence>
<evidence type="ECO:0000256" key="16">
    <source>
        <dbReference type="ARBA" id="ARBA00023204"/>
    </source>
</evidence>
<keyword evidence="13" id="KW-0239">DNA-directed DNA polymerase</keyword>
<evidence type="ECO:0000256" key="4">
    <source>
        <dbReference type="ARBA" id="ARBA00022679"/>
    </source>
</evidence>
<dbReference type="SUPFAM" id="SSF56091">
    <property type="entry name" value="DNA ligase/mRNA capping enzyme, catalytic domain"/>
    <property type="match status" value="1"/>
</dbReference>
<dbReference type="NCBIfam" id="TIGR02776">
    <property type="entry name" value="NHEJ_ligase_prk"/>
    <property type="match status" value="1"/>
</dbReference>
<evidence type="ECO:0000256" key="3">
    <source>
        <dbReference type="ARBA" id="ARBA00022598"/>
    </source>
</evidence>
<dbReference type="InterPro" id="IPR014146">
    <property type="entry name" value="LigD_ligase_dom"/>
</dbReference>
<gene>
    <name evidence="23" type="primary">ligD</name>
    <name evidence="23" type="ORF">KUV50_13050</name>
</gene>
<dbReference type="InterPro" id="IPR012309">
    <property type="entry name" value="DNA_ligase_ATP-dep_C"/>
</dbReference>
<evidence type="ECO:0000313" key="24">
    <source>
        <dbReference type="Proteomes" id="UP000753961"/>
    </source>
</evidence>
<evidence type="ECO:0000256" key="5">
    <source>
        <dbReference type="ARBA" id="ARBA00022695"/>
    </source>
</evidence>
<dbReference type="GO" id="GO:0003887">
    <property type="term" value="F:DNA-directed DNA polymerase activity"/>
    <property type="evidence" value="ECO:0007669"/>
    <property type="project" value="UniProtKB-KW"/>
</dbReference>
<evidence type="ECO:0000256" key="7">
    <source>
        <dbReference type="ARBA" id="ARBA00022723"/>
    </source>
</evidence>
<dbReference type="AlphaFoldDB" id="A0A953I0L2"/>
<dbReference type="GO" id="GO:0004527">
    <property type="term" value="F:exonuclease activity"/>
    <property type="evidence" value="ECO:0007669"/>
    <property type="project" value="UniProtKB-KW"/>
</dbReference>
<evidence type="ECO:0000256" key="18">
    <source>
        <dbReference type="ARBA" id="ARBA00023268"/>
    </source>
</evidence>
<dbReference type="GO" id="GO:0003910">
    <property type="term" value="F:DNA ligase (ATP) activity"/>
    <property type="evidence" value="ECO:0007669"/>
    <property type="project" value="UniProtKB-EC"/>
</dbReference>
<keyword evidence="10" id="KW-0378">Hydrolase</keyword>
<sequence length="803" mass="91997">MGLEKYQQKRDFDKTPEPAGSLDHSGQYRFVIQRHDARRLHYDLRLEMKGVLKSWAIPKGPSMNPADKRLAIHTEDHPLEYLTFQGTIPKGNYGAGKMIVWDHGRYESYKAPNDPNKLEEEYEQGTLHLLFHGQRTKGKFTLVRTNYSKKDQWLLIKQEDTHSTNQNYDAEDQFLTTSNQASLSGTTQEALSPMLATTGKTPFDHPDWLFELKYDGYRILANVVNRRVNLYSRNNISYTNKFPQIVQSLSSISHDALLDGEMVILNSEGIPQFQDLQNYDKNQPGDLRYMVFDLLHLDGHSTLKLSLIQRKELLSDLLPALDHILFTDHLSEKGTSLYKEAVKMGIEGIMAKKADSRYHPGIRSNDWLKIKKFNTADLLICGYTESDKSNRPFGSLMLGSMEEGQLKYRGQCGSGFSGSKMTELFRLFQSYKRQKSPFHQKINLNGRIPHWLEPKLVCEVKYSEITSKGRFRHPVFLRMRPDKTLKMPPAIAFTPSEPKTDSGDGLEVNGIHLTLSNLEKVYWPQFGIRKYDLLDYYIAVSEVMLPHLVGRPQNLHRHPDGIDEPGFYQKDVEHAPDWLQTIKIYSESSKKHINYLLCQNEAALLYMVNLGCIEINPWLSQFDHIEYPDYTVIDLDPAPNNSFDEVVEVALVIKEILEISQVAGFPKTSGSRGIHIYIPLGGEYTFEESRDFARLICILTHRKRPDITTMERSLKKRGPKIYLDYLQNRRGQTIAAPYSVRPVPGALVSAPVTWGELEEGVTLQDFTIDSIPERIEEKNDLFAATLSGRLDMMQALGKLERQG</sequence>
<feature type="compositionally biased region" description="Basic and acidic residues" evidence="21">
    <location>
        <begin position="1"/>
        <end position="16"/>
    </location>
</feature>
<proteinExistence type="predicted"/>
<dbReference type="PANTHER" id="PTHR42705">
    <property type="entry name" value="BIFUNCTIONAL NON-HOMOLOGOUS END JOINING PROTEIN LIGD"/>
    <property type="match status" value="1"/>
</dbReference>
<evidence type="ECO:0000313" key="23">
    <source>
        <dbReference type="EMBL" id="MBY5959072.1"/>
    </source>
</evidence>
<dbReference type="SUPFAM" id="SSF50249">
    <property type="entry name" value="Nucleic acid-binding proteins"/>
    <property type="match status" value="1"/>
</dbReference>
<dbReference type="InterPro" id="IPR014145">
    <property type="entry name" value="LigD_pol_dom"/>
</dbReference>
<dbReference type="CDD" id="cd04865">
    <property type="entry name" value="LigD_Pol_like_2"/>
    <property type="match status" value="1"/>
</dbReference>
<evidence type="ECO:0000256" key="20">
    <source>
        <dbReference type="ARBA" id="ARBA00034003"/>
    </source>
</evidence>
<dbReference type="CDD" id="cd07971">
    <property type="entry name" value="OBF_DNA_ligase_LigD"/>
    <property type="match status" value="1"/>
</dbReference>
<evidence type="ECO:0000256" key="1">
    <source>
        <dbReference type="ARBA" id="ARBA00001936"/>
    </source>
</evidence>
<keyword evidence="14" id="KW-0238">DNA-binding</keyword>
<dbReference type="RefSeq" id="WP_222580605.1">
    <property type="nucleotide sequence ID" value="NZ_JAHVHU010000011.1"/>
</dbReference>